<dbReference type="RefSeq" id="WP_187745421.1">
    <property type="nucleotide sequence ID" value="NZ_CP060828.1"/>
</dbReference>
<dbReference type="Proteomes" id="UP000516052">
    <property type="component" value="Chromosome"/>
</dbReference>
<organism evidence="2 3">
    <name type="scientific">Streptomyces roseirectus</name>
    <dbReference type="NCBI Taxonomy" id="2768066"/>
    <lineage>
        <taxon>Bacteria</taxon>
        <taxon>Bacillati</taxon>
        <taxon>Actinomycetota</taxon>
        <taxon>Actinomycetes</taxon>
        <taxon>Kitasatosporales</taxon>
        <taxon>Streptomycetaceae</taxon>
        <taxon>Streptomyces</taxon>
    </lineage>
</organism>
<dbReference type="PANTHER" id="PTHR43689:SF8">
    <property type="entry name" value="ALPHA_BETA-HYDROLASES SUPERFAMILY PROTEIN"/>
    <property type="match status" value="1"/>
</dbReference>
<proteinExistence type="predicted"/>
<dbReference type="KEGG" id="sroi:IAG44_02095"/>
<dbReference type="Pfam" id="PF00561">
    <property type="entry name" value="Abhydrolase_1"/>
    <property type="match status" value="1"/>
</dbReference>
<dbReference type="EMBL" id="CP060828">
    <property type="protein sequence ID" value="QNP68379.1"/>
    <property type="molecule type" value="Genomic_DNA"/>
</dbReference>
<sequence length="288" mass="31445">MPTTEALTESATSKYVRTAKWKLHYNEAGDGHPLILLHGGGAGASGWSNFSSNIGFFARHYRVFAFDMPGWGKSDTAVPGDRDHVEALELALDALELDQVAIVGNSLGGRTALRFAAHHPERVSHLIPMGAPAPGVNVLGPPNDKTDGILPLVRAYFDPSPENFQAMVAAFAYDPALAEDADLARRRSEAALARPDHLENMRLSLPSGDLNGPPQLFQALPPLLAELTVPTLIVQGRNDRAVHFENALRLMAMIPSSRLYLINNCGHWAQMEHPEEFNRVVHEFISAH</sequence>
<name>A0A7H0I6G3_9ACTN</name>
<dbReference type="InterPro" id="IPR000073">
    <property type="entry name" value="AB_hydrolase_1"/>
</dbReference>
<dbReference type="PRINTS" id="PR00111">
    <property type="entry name" value="ABHYDROLASE"/>
</dbReference>
<dbReference type="InterPro" id="IPR029058">
    <property type="entry name" value="AB_hydrolase_fold"/>
</dbReference>
<evidence type="ECO:0000313" key="3">
    <source>
        <dbReference type="Proteomes" id="UP000516052"/>
    </source>
</evidence>
<feature type="domain" description="AB hydrolase-1" evidence="1">
    <location>
        <begin position="33"/>
        <end position="274"/>
    </location>
</feature>
<dbReference type="SUPFAM" id="SSF53474">
    <property type="entry name" value="alpha/beta-Hydrolases"/>
    <property type="match status" value="1"/>
</dbReference>
<dbReference type="AlphaFoldDB" id="A0A7H0I6G3"/>
<evidence type="ECO:0000259" key="1">
    <source>
        <dbReference type="Pfam" id="PF00561"/>
    </source>
</evidence>
<dbReference type="Gene3D" id="3.40.50.1820">
    <property type="entry name" value="alpha/beta hydrolase"/>
    <property type="match status" value="1"/>
</dbReference>
<protein>
    <submittedName>
        <fullName evidence="2">Alpha/beta fold hydrolase</fullName>
    </submittedName>
</protein>
<dbReference type="InterPro" id="IPR000639">
    <property type="entry name" value="Epox_hydrolase-like"/>
</dbReference>
<keyword evidence="2" id="KW-0378">Hydrolase</keyword>
<accession>A0A7H0I6G3</accession>
<reference evidence="2 3" key="1">
    <citation type="submission" date="2020-08" db="EMBL/GenBank/DDBJ databases">
        <title>A novel species.</title>
        <authorList>
            <person name="Gao J."/>
        </authorList>
    </citation>
    <scope>NUCLEOTIDE SEQUENCE [LARGE SCALE GENOMIC DNA]</scope>
    <source>
        <strain evidence="2 3">CRXT-G-22</strain>
    </source>
</reference>
<evidence type="ECO:0000313" key="2">
    <source>
        <dbReference type="EMBL" id="QNP68379.1"/>
    </source>
</evidence>
<dbReference type="PANTHER" id="PTHR43689">
    <property type="entry name" value="HYDROLASE"/>
    <property type="match status" value="1"/>
</dbReference>
<dbReference type="GO" id="GO:0016787">
    <property type="term" value="F:hydrolase activity"/>
    <property type="evidence" value="ECO:0007669"/>
    <property type="project" value="UniProtKB-KW"/>
</dbReference>
<keyword evidence="3" id="KW-1185">Reference proteome</keyword>
<gene>
    <name evidence="2" type="ORF">IAG44_02095</name>
</gene>
<dbReference type="PRINTS" id="PR00412">
    <property type="entry name" value="EPOXHYDRLASE"/>
</dbReference>